<dbReference type="Proteomes" id="UP000610459">
    <property type="component" value="Unassembled WGS sequence"/>
</dbReference>
<sequence length="267" mass="29504">MKIESALKHFNPKSLQISDSSRATGSEGLTGTDLMAAIGMCQSKSPMGIAAVLAKSGVSEGDKDRVIGLLMVHARRITPKLVLKAAGSKLPSCIRVLSKLAYEDYVRSASTTHSCPDCDGRGIMNSIEHVMIHPGCSTPDNDNYVPPKYRLETLEKMCVTCHGKGAVTERCRCNGTGRVRDIEMSRQTNSIVEKNCDRCGGRGFARSPGTKAFRAIRVLIPDLQERTWNRNWKPFFDSLVVKLEEEESHADQTFQKITGNERFPSQR</sequence>
<evidence type="ECO:0000313" key="1">
    <source>
        <dbReference type="EMBL" id="MBD8128765.1"/>
    </source>
</evidence>
<organism evidence="1 2">
    <name type="scientific">Enterobacter agglomerans</name>
    <name type="common">Erwinia herbicola</name>
    <name type="synonym">Pantoea agglomerans</name>
    <dbReference type="NCBI Taxonomy" id="549"/>
    <lineage>
        <taxon>Bacteria</taxon>
        <taxon>Pseudomonadati</taxon>
        <taxon>Pseudomonadota</taxon>
        <taxon>Gammaproteobacteria</taxon>
        <taxon>Enterobacterales</taxon>
        <taxon>Erwiniaceae</taxon>
        <taxon>Pantoea</taxon>
        <taxon>Pantoea agglomerans group</taxon>
    </lineage>
</organism>
<protein>
    <submittedName>
        <fullName evidence="1">Antitermination protein</fullName>
    </submittedName>
</protein>
<gene>
    <name evidence="1" type="ORF">IFT41_21935</name>
</gene>
<dbReference type="EMBL" id="JACYNR010000021">
    <property type="protein sequence ID" value="MBD8128765.1"/>
    <property type="molecule type" value="Genomic_DNA"/>
</dbReference>
<comment type="caution">
    <text evidence="1">The sequence shown here is derived from an EMBL/GenBank/DDBJ whole genome shotgun (WGS) entry which is preliminary data.</text>
</comment>
<name>A0ACC5PUP6_ENTAG</name>
<reference evidence="1 2" key="1">
    <citation type="journal article" date="2020" name="FEMS Microbiol. Ecol.">
        <title>Temporal dynamics of bacterial communities during seed development and maturation.</title>
        <authorList>
            <person name="Chesneau G."/>
            <person name="Torres-Cortes G."/>
            <person name="Briand M."/>
            <person name="Darrasse A."/>
            <person name="Preveaux A."/>
            <person name="Marais C."/>
            <person name="Jacques M.A."/>
            <person name="Shade A."/>
            <person name="Barret M."/>
        </authorList>
    </citation>
    <scope>NUCLEOTIDE SEQUENCE [LARGE SCALE GENOMIC DNA]</scope>
    <source>
        <strain evidence="1 2">CFBP13709</strain>
    </source>
</reference>
<evidence type="ECO:0000313" key="2">
    <source>
        <dbReference type="Proteomes" id="UP000610459"/>
    </source>
</evidence>
<keyword evidence="2" id="KW-1185">Reference proteome</keyword>
<proteinExistence type="predicted"/>
<accession>A0ACC5PUP6</accession>